<reference evidence="2 3" key="1">
    <citation type="submission" date="2023-02" db="EMBL/GenBank/DDBJ databases">
        <title>The predominant lactic acid bacteria and yeasts involved in the spontaneous fermentation of millet during the production of the traditional porridge Hausa koko in Ghana.</title>
        <authorList>
            <person name="Atter A."/>
            <person name="Diaz M."/>
        </authorList>
    </citation>
    <scope>NUCLEOTIDE SEQUENCE [LARGE SCALE GENOMIC DNA]</scope>
    <source>
        <strain evidence="2 3">FI11640</strain>
    </source>
</reference>
<proteinExistence type="predicted"/>
<organism evidence="2 3">
    <name type="scientific">Schleiferilactobacillus harbinensis</name>
    <dbReference type="NCBI Taxonomy" id="304207"/>
    <lineage>
        <taxon>Bacteria</taxon>
        <taxon>Bacillati</taxon>
        <taxon>Bacillota</taxon>
        <taxon>Bacilli</taxon>
        <taxon>Lactobacillales</taxon>
        <taxon>Lactobacillaceae</taxon>
        <taxon>Schleiferilactobacillus</taxon>
    </lineage>
</organism>
<name>A0ABU7T3V0_9LACO</name>
<gene>
    <name evidence="2" type="ORF">PS435_15705</name>
</gene>
<feature type="region of interest" description="Disordered" evidence="1">
    <location>
        <begin position="76"/>
        <end position="97"/>
    </location>
</feature>
<sequence>MVDPKNSIVLADATPEQLRTIVQNLLHENQQMQEQLAVLKRVLCGRRRESSQNLPDGQTNLFNEHVLTQEEQAAVAMASGEDEPVKKRPKKVVHRKSMDLSQLPQNTRDYALDTEDQICPGCGKMMADIGRTAVRKEV</sequence>
<evidence type="ECO:0008006" key="4">
    <source>
        <dbReference type="Google" id="ProtNLM"/>
    </source>
</evidence>
<accession>A0ABU7T3V0</accession>
<keyword evidence="3" id="KW-1185">Reference proteome</keyword>
<evidence type="ECO:0000313" key="2">
    <source>
        <dbReference type="EMBL" id="MEE6717274.1"/>
    </source>
</evidence>
<feature type="non-terminal residue" evidence="2">
    <location>
        <position position="138"/>
    </location>
</feature>
<evidence type="ECO:0000256" key="1">
    <source>
        <dbReference type="SAM" id="MobiDB-lite"/>
    </source>
</evidence>
<evidence type="ECO:0000313" key="3">
    <source>
        <dbReference type="Proteomes" id="UP001330016"/>
    </source>
</evidence>
<dbReference type="Proteomes" id="UP001330016">
    <property type="component" value="Unassembled WGS sequence"/>
</dbReference>
<dbReference type="EMBL" id="JAQSGK010000124">
    <property type="protein sequence ID" value="MEE6717274.1"/>
    <property type="molecule type" value="Genomic_DNA"/>
</dbReference>
<protein>
    <recommendedName>
        <fullName evidence="4">Transposase TnpC homeodomain domain-containing protein</fullName>
    </recommendedName>
</protein>
<comment type="caution">
    <text evidence="2">The sequence shown here is derived from an EMBL/GenBank/DDBJ whole genome shotgun (WGS) entry which is preliminary data.</text>
</comment>